<dbReference type="CDD" id="cd00090">
    <property type="entry name" value="HTH_ARSR"/>
    <property type="match status" value="1"/>
</dbReference>
<name>A0A0X8JFU1_ACTRD</name>
<dbReference type="PRINTS" id="PR00033">
    <property type="entry name" value="HTHASNC"/>
</dbReference>
<keyword evidence="1" id="KW-0805">Transcription regulation</keyword>
<dbReference type="GO" id="GO:0005829">
    <property type="term" value="C:cytosol"/>
    <property type="evidence" value="ECO:0007669"/>
    <property type="project" value="TreeGrafter"/>
</dbReference>
<dbReference type="RefSeq" id="WP_067942481.1">
    <property type="nucleotide sequence ID" value="NZ_CP014228.1"/>
</dbReference>
<evidence type="ECO:0000313" key="5">
    <source>
        <dbReference type="EMBL" id="AMD87613.1"/>
    </source>
</evidence>
<evidence type="ECO:0000256" key="1">
    <source>
        <dbReference type="ARBA" id="ARBA00023015"/>
    </source>
</evidence>
<keyword evidence="2" id="KW-0238">DNA-binding</keyword>
<dbReference type="GO" id="GO:0043200">
    <property type="term" value="P:response to amino acid"/>
    <property type="evidence" value="ECO:0007669"/>
    <property type="project" value="TreeGrafter"/>
</dbReference>
<dbReference type="Proteomes" id="UP000065220">
    <property type="component" value="Chromosome"/>
</dbReference>
<evidence type="ECO:0000259" key="4">
    <source>
        <dbReference type="PROSITE" id="PS50956"/>
    </source>
</evidence>
<dbReference type="EMBL" id="CP014228">
    <property type="protein sequence ID" value="AMD87613.1"/>
    <property type="molecule type" value="Genomic_DNA"/>
</dbReference>
<dbReference type="STRING" id="111015.AXF14_08475"/>
<dbReference type="InterPro" id="IPR019885">
    <property type="entry name" value="Tscrpt_reg_HTH_AsnC-type_CS"/>
</dbReference>
<dbReference type="InterPro" id="IPR019887">
    <property type="entry name" value="Tscrpt_reg_AsnC/Lrp_C"/>
</dbReference>
<dbReference type="PROSITE" id="PS50956">
    <property type="entry name" value="HTH_ASNC_2"/>
    <property type="match status" value="1"/>
</dbReference>
<evidence type="ECO:0000256" key="2">
    <source>
        <dbReference type="ARBA" id="ARBA00023125"/>
    </source>
</evidence>
<dbReference type="InterPro" id="IPR036390">
    <property type="entry name" value="WH_DNA-bd_sf"/>
</dbReference>
<dbReference type="Pfam" id="PF13404">
    <property type="entry name" value="HTH_AsnC-type"/>
    <property type="match status" value="1"/>
</dbReference>
<reference evidence="6" key="1">
    <citation type="submission" date="2016-02" db="EMBL/GenBank/DDBJ databases">
        <authorList>
            <person name="Holder M.E."/>
            <person name="Ajami N.J."/>
            <person name="Petrosino J.F."/>
        </authorList>
    </citation>
    <scope>NUCLEOTIDE SEQUENCE [LARGE SCALE GENOMIC DNA]</scope>
    <source>
        <strain evidence="6">CCUG 36733</strain>
    </source>
</reference>
<dbReference type="GO" id="GO:0043565">
    <property type="term" value="F:sequence-specific DNA binding"/>
    <property type="evidence" value="ECO:0007669"/>
    <property type="project" value="InterPro"/>
</dbReference>
<organism evidence="5 6">
    <name type="scientific">Actinomyces radicidentis</name>
    <dbReference type="NCBI Taxonomy" id="111015"/>
    <lineage>
        <taxon>Bacteria</taxon>
        <taxon>Bacillati</taxon>
        <taxon>Actinomycetota</taxon>
        <taxon>Actinomycetes</taxon>
        <taxon>Actinomycetales</taxon>
        <taxon>Actinomycetaceae</taxon>
        <taxon>Actinomyces</taxon>
    </lineage>
</organism>
<dbReference type="PROSITE" id="PS00519">
    <property type="entry name" value="HTH_ASNC_1"/>
    <property type="match status" value="1"/>
</dbReference>
<dbReference type="InterPro" id="IPR000485">
    <property type="entry name" value="AsnC-type_HTH_dom"/>
</dbReference>
<evidence type="ECO:0000313" key="6">
    <source>
        <dbReference type="Proteomes" id="UP000065220"/>
    </source>
</evidence>
<feature type="domain" description="HTH asnC-type" evidence="4">
    <location>
        <begin position="7"/>
        <end position="81"/>
    </location>
</feature>
<dbReference type="Pfam" id="PF01037">
    <property type="entry name" value="AsnC_trans_reg"/>
    <property type="match status" value="1"/>
</dbReference>
<dbReference type="PANTHER" id="PTHR30154">
    <property type="entry name" value="LEUCINE-RESPONSIVE REGULATORY PROTEIN"/>
    <property type="match status" value="1"/>
</dbReference>
<dbReference type="Gene3D" id="3.30.70.920">
    <property type="match status" value="1"/>
</dbReference>
<dbReference type="SMART" id="SM00344">
    <property type="entry name" value="HTH_ASNC"/>
    <property type="match status" value="1"/>
</dbReference>
<gene>
    <name evidence="5" type="ORF">AXF14_08475</name>
</gene>
<proteinExistence type="predicted"/>
<dbReference type="PANTHER" id="PTHR30154:SF53">
    <property type="entry name" value="HTH-TYPE TRANSCRIPTIONAL REGULATOR LRPC"/>
    <property type="match status" value="1"/>
</dbReference>
<dbReference type="InterPro" id="IPR011008">
    <property type="entry name" value="Dimeric_a/b-barrel"/>
</dbReference>
<dbReference type="InterPro" id="IPR019888">
    <property type="entry name" value="Tscrpt_reg_AsnC-like"/>
</dbReference>
<keyword evidence="6" id="KW-1185">Reference proteome</keyword>
<dbReference type="SUPFAM" id="SSF46785">
    <property type="entry name" value="Winged helix' DNA-binding domain"/>
    <property type="match status" value="1"/>
</dbReference>
<dbReference type="OrthoDB" id="9809462at2"/>
<dbReference type="InterPro" id="IPR011991">
    <property type="entry name" value="ArsR-like_HTH"/>
</dbReference>
<accession>A0A0X8JFU1</accession>
<sequence length="146" mass="16041">MTENDPLDDLDRRLISALRTNGRAPVAELARTLGVTRTTVTKRLDRLESAGVILGYTVVLAEEADEGAIRAISHLAIEGRNMRSAIELLRGMPEVTGLHATNGEWDLIAELTVSTLADVDRTLSRIREIEGVHRSETSLLLRSVLM</sequence>
<evidence type="ECO:0000256" key="3">
    <source>
        <dbReference type="ARBA" id="ARBA00023163"/>
    </source>
</evidence>
<dbReference type="SUPFAM" id="SSF54909">
    <property type="entry name" value="Dimeric alpha+beta barrel"/>
    <property type="match status" value="1"/>
</dbReference>
<dbReference type="InterPro" id="IPR036388">
    <property type="entry name" value="WH-like_DNA-bd_sf"/>
</dbReference>
<keyword evidence="3" id="KW-0804">Transcription</keyword>
<protein>
    <submittedName>
        <fullName evidence="5">AsnC family transcriptional regulator</fullName>
    </submittedName>
</protein>
<dbReference type="AlphaFoldDB" id="A0A0X8JFU1"/>
<dbReference type="Gene3D" id="1.10.10.10">
    <property type="entry name" value="Winged helix-like DNA-binding domain superfamily/Winged helix DNA-binding domain"/>
    <property type="match status" value="1"/>
</dbReference>
<dbReference type="KEGG" id="ard:AXF14_08475"/>